<keyword evidence="2" id="KW-0812">Transmembrane</keyword>
<keyword evidence="2" id="KW-1133">Transmembrane helix</keyword>
<dbReference type="Pfam" id="PF12450">
    <property type="entry name" value="vWF_A"/>
    <property type="match status" value="1"/>
</dbReference>
<accession>A0ABU4XKJ3</accession>
<proteinExistence type="predicted"/>
<protein>
    <submittedName>
        <fullName evidence="4">VWA domain-containing protein</fullName>
    </submittedName>
</protein>
<evidence type="ECO:0000313" key="5">
    <source>
        <dbReference type="Proteomes" id="UP001271780"/>
    </source>
</evidence>
<feature type="transmembrane region" description="Helical" evidence="2">
    <location>
        <begin position="69"/>
        <end position="89"/>
    </location>
</feature>
<dbReference type="Pfam" id="PF12034">
    <property type="entry name" value="YfbK_C"/>
    <property type="match status" value="1"/>
</dbReference>
<dbReference type="InterPro" id="IPR051266">
    <property type="entry name" value="CLCR"/>
</dbReference>
<dbReference type="Proteomes" id="UP001271780">
    <property type="component" value="Unassembled WGS sequence"/>
</dbReference>
<evidence type="ECO:0000259" key="3">
    <source>
        <dbReference type="PROSITE" id="PS50234"/>
    </source>
</evidence>
<feature type="region of interest" description="Disordered" evidence="1">
    <location>
        <begin position="113"/>
        <end position="189"/>
    </location>
</feature>
<reference evidence="4 5" key="1">
    <citation type="submission" date="2023-08" db="EMBL/GenBank/DDBJ databases">
        <title>Implementing the SeqCode for naming new Mesorhizobium species isolated from Vachellia karroo root nodules.</title>
        <authorList>
            <person name="Van Lill M."/>
        </authorList>
    </citation>
    <scope>NUCLEOTIDE SEQUENCE [LARGE SCALE GENOMIC DNA]</scope>
    <source>
        <strain evidence="4 5">VK23A</strain>
    </source>
</reference>
<feature type="compositionally biased region" description="Low complexity" evidence="1">
    <location>
        <begin position="172"/>
        <end position="186"/>
    </location>
</feature>
<dbReference type="Pfam" id="PF00092">
    <property type="entry name" value="VWA"/>
    <property type="match status" value="1"/>
</dbReference>
<dbReference type="SUPFAM" id="SSF53300">
    <property type="entry name" value="vWA-like"/>
    <property type="match status" value="1"/>
</dbReference>
<dbReference type="SMART" id="SM00327">
    <property type="entry name" value="VWA"/>
    <property type="match status" value="1"/>
</dbReference>
<evidence type="ECO:0000256" key="1">
    <source>
        <dbReference type="SAM" id="MobiDB-lite"/>
    </source>
</evidence>
<dbReference type="CDD" id="cd01465">
    <property type="entry name" value="vWA_subgroup"/>
    <property type="match status" value="1"/>
</dbReference>
<dbReference type="RefSeq" id="WP_320317576.1">
    <property type="nucleotide sequence ID" value="NZ_JAVIIX010000011.1"/>
</dbReference>
<evidence type="ECO:0000313" key="4">
    <source>
        <dbReference type="EMBL" id="MDX8474350.1"/>
    </source>
</evidence>
<feature type="compositionally biased region" description="Basic and acidic residues" evidence="1">
    <location>
        <begin position="133"/>
        <end position="150"/>
    </location>
</feature>
<comment type="caution">
    <text evidence="4">The sequence shown here is derived from an EMBL/GenBank/DDBJ whole genome shotgun (WGS) entry which is preliminary data.</text>
</comment>
<dbReference type="EMBL" id="JAVIIZ010000012">
    <property type="protein sequence ID" value="MDX8474350.1"/>
    <property type="molecule type" value="Genomic_DNA"/>
</dbReference>
<dbReference type="InterPro" id="IPR002035">
    <property type="entry name" value="VWF_A"/>
</dbReference>
<organism evidence="4 5">
    <name type="scientific">Mesorhizobium dulcispinae</name>
    <dbReference type="NCBI Taxonomy" id="3072316"/>
    <lineage>
        <taxon>Bacteria</taxon>
        <taxon>Pseudomonadati</taxon>
        <taxon>Pseudomonadota</taxon>
        <taxon>Alphaproteobacteria</taxon>
        <taxon>Hyphomicrobiales</taxon>
        <taxon>Phyllobacteriaceae</taxon>
        <taxon>Mesorhizobium</taxon>
    </lineage>
</organism>
<dbReference type="InterPro" id="IPR022156">
    <property type="entry name" value="Uncharacterised_YfbK_N"/>
</dbReference>
<feature type="domain" description="VWFA" evidence="3">
    <location>
        <begin position="348"/>
        <end position="526"/>
    </location>
</feature>
<gene>
    <name evidence="4" type="ORF">RFM27_19910</name>
</gene>
<dbReference type="Gene3D" id="3.40.50.410">
    <property type="entry name" value="von Willebrand factor, type A domain"/>
    <property type="match status" value="1"/>
</dbReference>
<name>A0ABU4XKJ3_9HYPH</name>
<dbReference type="PANTHER" id="PTHR10579">
    <property type="entry name" value="CALCIUM-ACTIVATED CHLORIDE CHANNEL REGULATOR"/>
    <property type="match status" value="1"/>
</dbReference>
<sequence length="713" mass="76386">MVDDNDLERLRDLAVPAPDGDAKARAFAAAMHAFDAQENISTAPQGTPAGLRLTERARTLWREIMQRKLIATPAITALVALPIAGYAAFEMLKEQPPAISNGKVTETVADKPVAQKPAPNQPAINEPLAAAPAKEKKADADSEDRLKDEAQVAPAAPKPAAEVDSLAKQEMAPEAVPAPAPAETTGGNAGASNGVVRMGFSAPGDAAKLNRAPGAVADSKLMVQPAPMPADQMQPQEENRDRIETFKTNPVHDAAQDPVSTFSIDVDTASYSFVRRSLKDGTLPDPDTVRVEEMINYFPYDWKGPDSAATPFNSTVTVMPTPWNERTKLMHVAIKGFDVKPAEVPKANLVFLIDVSGSMDEPDKLPLLKSAFRLLVSKLKPDDTVSIVTYAGNAGTVLMPTKAAEKQKILAAIDNLEPGGSTAGEAGIKEAYKLAQQSFVKDGVNRVMLATDGDFNVGQTDDDDLKQLIEKERKTGVFLSVFGFGRGNLNDQMMQTIAQNGNGTAAYIDTLAEAEKVLVEDASSTLFTIAKDVKIQVEFNPAKVSEYRLVGYETRALKREDFNNDRVDAGDIGSGHSVTAVYEITPKGSGAEQVDPLRYGEGKVDNGGVANADEYAFVKIRYKLPNEDVSKLITTPVTAANEVPSFAEAGSDQRFSVAVAAFGQKLRDEDQTANFGYDRILEIANAARGADPFGYRAEFLSLVRLASSLGGTK</sequence>
<keyword evidence="2" id="KW-0472">Membrane</keyword>
<keyword evidence="5" id="KW-1185">Reference proteome</keyword>
<dbReference type="PROSITE" id="PS50234">
    <property type="entry name" value="VWFA"/>
    <property type="match status" value="1"/>
</dbReference>
<evidence type="ECO:0000256" key="2">
    <source>
        <dbReference type="SAM" id="Phobius"/>
    </source>
</evidence>
<dbReference type="PANTHER" id="PTHR10579:SF43">
    <property type="entry name" value="ZINC FINGER (C3HC4-TYPE RING FINGER) FAMILY PROTEIN"/>
    <property type="match status" value="1"/>
</dbReference>
<dbReference type="InterPro" id="IPR021908">
    <property type="entry name" value="YfbK_C"/>
</dbReference>
<dbReference type="InterPro" id="IPR036465">
    <property type="entry name" value="vWFA_dom_sf"/>
</dbReference>